<comment type="caution">
    <text evidence="1">The sequence shown here is derived from an EMBL/GenBank/DDBJ whole genome shotgun (WGS) entry which is preliminary data.</text>
</comment>
<feature type="non-terminal residue" evidence="1">
    <location>
        <position position="1"/>
    </location>
</feature>
<evidence type="ECO:0000313" key="1">
    <source>
        <dbReference type="EMBL" id="GFH18177.1"/>
    </source>
</evidence>
<dbReference type="AlphaFoldDB" id="A0A699Z6C6"/>
<dbReference type="Proteomes" id="UP000485058">
    <property type="component" value="Unassembled WGS sequence"/>
</dbReference>
<keyword evidence="2" id="KW-1185">Reference proteome</keyword>
<sequence length="116" mass="13068">GATAAEKIDPEEQLEILLVMAVHEFTLANVKQWDLNRMEELWRAEIKARRSTLKLLPPEQRYTLLPSNRVISTRDDLEVAEEEFKELSDKMLSRAARLALLPAGPSQPQEGAVSTG</sequence>
<protein>
    <submittedName>
        <fullName evidence="1">Uncharacterized protein</fullName>
    </submittedName>
</protein>
<reference evidence="1 2" key="1">
    <citation type="submission" date="2020-02" db="EMBL/GenBank/DDBJ databases">
        <title>Draft genome sequence of Haematococcus lacustris strain NIES-144.</title>
        <authorList>
            <person name="Morimoto D."/>
            <person name="Nakagawa S."/>
            <person name="Yoshida T."/>
            <person name="Sawayama S."/>
        </authorList>
    </citation>
    <scope>NUCLEOTIDE SEQUENCE [LARGE SCALE GENOMIC DNA]</scope>
    <source>
        <strain evidence="1 2">NIES-144</strain>
    </source>
</reference>
<accession>A0A699Z6C6</accession>
<gene>
    <name evidence="1" type="ORF">HaLaN_14933</name>
</gene>
<organism evidence="1 2">
    <name type="scientific">Haematococcus lacustris</name>
    <name type="common">Green alga</name>
    <name type="synonym">Haematococcus pluvialis</name>
    <dbReference type="NCBI Taxonomy" id="44745"/>
    <lineage>
        <taxon>Eukaryota</taxon>
        <taxon>Viridiplantae</taxon>
        <taxon>Chlorophyta</taxon>
        <taxon>core chlorophytes</taxon>
        <taxon>Chlorophyceae</taxon>
        <taxon>CS clade</taxon>
        <taxon>Chlamydomonadales</taxon>
        <taxon>Haematococcaceae</taxon>
        <taxon>Haematococcus</taxon>
    </lineage>
</organism>
<evidence type="ECO:0000313" key="2">
    <source>
        <dbReference type="Proteomes" id="UP000485058"/>
    </source>
</evidence>
<dbReference type="EMBL" id="BLLF01001258">
    <property type="protein sequence ID" value="GFH18177.1"/>
    <property type="molecule type" value="Genomic_DNA"/>
</dbReference>
<proteinExistence type="predicted"/>
<name>A0A699Z6C6_HAELA</name>